<dbReference type="Proteomes" id="UP000652691">
    <property type="component" value="Unassembled WGS sequence"/>
</dbReference>
<dbReference type="NCBIfam" id="NF010309">
    <property type="entry name" value="PRK13746.1"/>
    <property type="match status" value="1"/>
</dbReference>
<dbReference type="CDD" id="cd05403">
    <property type="entry name" value="NT_KNTase_like"/>
    <property type="match status" value="1"/>
</dbReference>
<dbReference type="Pfam" id="PF13427">
    <property type="entry name" value="AadA_C"/>
    <property type="match status" value="1"/>
</dbReference>
<dbReference type="GO" id="GO:0009012">
    <property type="term" value="F:aminoglycoside 3''-adenylyltransferase activity"/>
    <property type="evidence" value="ECO:0007669"/>
    <property type="project" value="UniProtKB-EC"/>
</dbReference>
<reference evidence="8" key="3">
    <citation type="submission" date="2024-03" db="EMBL/GenBank/DDBJ databases">
        <authorList>
            <person name="Sun Q."/>
            <person name="Sedlacek I."/>
        </authorList>
    </citation>
    <scope>NUCLEOTIDE SEQUENCE</scope>
    <source>
        <strain evidence="8">CCM 8635</strain>
    </source>
</reference>
<protein>
    <recommendedName>
        <fullName evidence="3">Aminoglycoside (3'') (9) adenylyltransferase</fullName>
        <ecNumber evidence="2">2.7.7.47</ecNumber>
    </recommendedName>
</protein>
<accession>N9REP1</accession>
<dbReference type="InterPro" id="IPR041633">
    <property type="entry name" value="Polbeta"/>
</dbReference>
<dbReference type="HOGENOM" id="CLU_071584_0_0_6"/>
<dbReference type="EMBL" id="APSA01000001">
    <property type="protein sequence ID" value="ENX40876.1"/>
    <property type="molecule type" value="Genomic_DNA"/>
</dbReference>
<dbReference type="EC" id="2.7.7.47" evidence="2"/>
<keyword evidence="9" id="KW-1185">Reference proteome</keyword>
<keyword evidence="1" id="KW-0808">Transferase</keyword>
<evidence type="ECO:0000259" key="6">
    <source>
        <dbReference type="Pfam" id="PF18765"/>
    </source>
</evidence>
<feature type="domain" description="Adenylyltransferase AadA C-terminal" evidence="5">
    <location>
        <begin position="149"/>
        <end position="246"/>
    </location>
</feature>
<evidence type="ECO:0000256" key="1">
    <source>
        <dbReference type="ARBA" id="ARBA00022679"/>
    </source>
</evidence>
<evidence type="ECO:0000313" key="7">
    <source>
        <dbReference type="EMBL" id="ENX40876.1"/>
    </source>
</evidence>
<dbReference type="AlphaFoldDB" id="N9REP1"/>
<evidence type="ECO:0000313" key="10">
    <source>
        <dbReference type="Proteomes" id="UP000652691"/>
    </source>
</evidence>
<evidence type="ECO:0000256" key="4">
    <source>
        <dbReference type="ARBA" id="ARBA00048566"/>
    </source>
</evidence>
<dbReference type="GeneID" id="80105888"/>
<dbReference type="Proteomes" id="UP000013200">
    <property type="component" value="Unassembled WGS sequence"/>
</dbReference>
<evidence type="ECO:0000256" key="2">
    <source>
        <dbReference type="ARBA" id="ARBA00035126"/>
    </source>
</evidence>
<dbReference type="Gene3D" id="3.30.460.10">
    <property type="entry name" value="Beta Polymerase, domain 2"/>
    <property type="match status" value="1"/>
</dbReference>
<dbReference type="NCBIfam" id="NF033220">
    <property type="entry name" value="ANT_3pp_II"/>
    <property type="match status" value="1"/>
</dbReference>
<evidence type="ECO:0000313" key="9">
    <source>
        <dbReference type="Proteomes" id="UP000013200"/>
    </source>
</evidence>
<dbReference type="InterPro" id="IPR043519">
    <property type="entry name" value="NT_sf"/>
</dbReference>
<reference evidence="8 10" key="2">
    <citation type="journal article" date="2014" name="Int. J. Syst. Evol. Microbiol.">
        <title>Complete genome sequence of Corynebacterium casei LMG S-19264T (=DSM 44701T), isolated from a smear-ripened cheese.</title>
        <authorList>
            <consortium name="US DOE Joint Genome Institute (JGI-PGF)"/>
            <person name="Walter F."/>
            <person name="Albersmeier A."/>
            <person name="Kalinowski J."/>
            <person name="Ruckert C."/>
        </authorList>
    </citation>
    <scope>NUCLEOTIDE SEQUENCE [LARGE SCALE GENOMIC DNA]</scope>
    <source>
        <strain evidence="8 10">CCM 8635</strain>
    </source>
</reference>
<dbReference type="Pfam" id="PF18765">
    <property type="entry name" value="Polbeta"/>
    <property type="match status" value="1"/>
</dbReference>
<sequence length="264" mass="30211">MSETLQLEQLTGYLQQLLGESLFAIYLYGSAVDGGLAPESDLDVLVVLSQAITLPQRQQLAETLLQISHPIGAEQRALEVTIVRKDHILSGSYPLSYELQFGEWLRDELSQGDILGEHADPDLSILLKKAQMHHQTLFGPDLNSWSVMIPDQQLWQAMADTYPSIVAHWDEDGDERNQILALCRIYFSLVRNEIAPKDQAAQWVIAQLQPQHQPVLQRMVQEYKGEIEKQNWQQQHHALQPVVDFLSLKIDEQFRQRGLLRIDE</sequence>
<reference evidence="7 9" key="1">
    <citation type="submission" date="2013-02" db="EMBL/GenBank/DDBJ databases">
        <title>The Genome Sequence of Acinetobacter sp. NIPH 3623.</title>
        <authorList>
            <consortium name="The Broad Institute Genome Sequencing Platform"/>
            <consortium name="The Broad Institute Genome Sequencing Center for Infectious Disease"/>
            <person name="Cerqueira G."/>
            <person name="Feldgarden M."/>
            <person name="Courvalin P."/>
            <person name="Perichon B."/>
            <person name="Grillot-Courvalin C."/>
            <person name="Clermont D."/>
            <person name="Rocha E."/>
            <person name="Yoon E.-J."/>
            <person name="Nemec A."/>
            <person name="Walker B."/>
            <person name="Young S.K."/>
            <person name="Zeng Q."/>
            <person name="Gargeya S."/>
            <person name="Fitzgerald M."/>
            <person name="Haas B."/>
            <person name="Abouelleil A."/>
            <person name="Alvarado L."/>
            <person name="Arachchi H.M."/>
            <person name="Berlin A.M."/>
            <person name="Chapman S.B."/>
            <person name="Dewar J."/>
            <person name="Goldberg J."/>
            <person name="Griggs A."/>
            <person name="Gujja S."/>
            <person name="Hansen M."/>
            <person name="Howarth C."/>
            <person name="Imamovic A."/>
            <person name="Larimer J."/>
            <person name="McCowan C."/>
            <person name="Murphy C."/>
            <person name="Neiman D."/>
            <person name="Pearson M."/>
            <person name="Priest M."/>
            <person name="Roberts A."/>
            <person name="Saif S."/>
            <person name="Shea T."/>
            <person name="Sisk P."/>
            <person name="Sykes S."/>
            <person name="Wortman J."/>
            <person name="Nusbaum C."/>
            <person name="Birren B."/>
        </authorList>
    </citation>
    <scope>NUCLEOTIDE SEQUENCE [LARGE SCALE GENOMIC DNA]</scope>
    <source>
        <strain evidence="7 9">NIPH 3623</strain>
    </source>
</reference>
<comment type="caution">
    <text evidence="7">The sequence shown here is derived from an EMBL/GenBank/DDBJ whole genome shotgun (WGS) entry which is preliminary data.</text>
</comment>
<comment type="catalytic activity">
    <reaction evidence="4">
        <text>streptomycin + ATP = 3''-O-adenylylstreptomycin + diphosphate</text>
        <dbReference type="Rhea" id="RHEA:20245"/>
        <dbReference type="ChEBI" id="CHEBI:30616"/>
        <dbReference type="ChEBI" id="CHEBI:33019"/>
        <dbReference type="ChEBI" id="CHEBI:58007"/>
        <dbReference type="ChEBI" id="CHEBI:58605"/>
        <dbReference type="EC" id="2.7.7.47"/>
    </reaction>
</comment>
<dbReference type="SUPFAM" id="SSF81301">
    <property type="entry name" value="Nucleotidyltransferase"/>
    <property type="match status" value="1"/>
</dbReference>
<organism evidence="7 9">
    <name type="scientific">Acinetobacter courvalinii</name>
    <dbReference type="NCBI Taxonomy" id="280147"/>
    <lineage>
        <taxon>Bacteria</taxon>
        <taxon>Pseudomonadati</taxon>
        <taxon>Pseudomonadota</taxon>
        <taxon>Gammaproteobacteria</taxon>
        <taxon>Moraxellales</taxon>
        <taxon>Moraxellaceae</taxon>
        <taxon>Acinetobacter</taxon>
    </lineage>
</organism>
<feature type="domain" description="Polymerase beta nucleotidyltransferase" evidence="6">
    <location>
        <begin position="20"/>
        <end position="67"/>
    </location>
</feature>
<name>N9REP1_9GAMM</name>
<gene>
    <name evidence="8" type="primary">ant</name>
    <name evidence="7" type="ORF">F888_00361</name>
    <name evidence="8" type="ORF">GCM10007354_32800</name>
</gene>
<evidence type="ECO:0000259" key="5">
    <source>
        <dbReference type="Pfam" id="PF13427"/>
    </source>
</evidence>
<dbReference type="RefSeq" id="WP_005281276.1">
    <property type="nucleotide sequence ID" value="NZ_BMDA01000006.1"/>
</dbReference>
<evidence type="ECO:0000313" key="8">
    <source>
        <dbReference type="EMBL" id="GGH44020.1"/>
    </source>
</evidence>
<dbReference type="PATRIC" id="fig|1217698.3.peg.346"/>
<dbReference type="InterPro" id="IPR025184">
    <property type="entry name" value="AadA_C"/>
</dbReference>
<dbReference type="EMBL" id="BMDA01000006">
    <property type="protein sequence ID" value="GGH44020.1"/>
    <property type="molecule type" value="Genomic_DNA"/>
</dbReference>
<proteinExistence type="predicted"/>
<evidence type="ECO:0000256" key="3">
    <source>
        <dbReference type="ARBA" id="ARBA00035252"/>
    </source>
</evidence>